<dbReference type="Proteomes" id="UP001174932">
    <property type="component" value="Unassembled WGS sequence"/>
</dbReference>
<accession>A0ABT8YTF2</accession>
<gene>
    <name evidence="1" type="ORF">Q4481_23925</name>
</gene>
<name>A0ABT8YTF2_9HYPH</name>
<sequence>MRVDVSSNPPVLVAYIQPITAAEARAAYGAVIQSMLDEKARSRGYDSIASAISYRGDGNMQFAAEAEALFAWRSAVWTYSAAELDRVLEGLRIQPAIEAFLEEVEAACPFAWP</sequence>
<protein>
    <submittedName>
        <fullName evidence="1">Uncharacterized protein</fullName>
    </submittedName>
</protein>
<organism evidence="1 2">
    <name type="scientific">Rhizobium alvei</name>
    <dbReference type="NCBI Taxonomy" id="1132659"/>
    <lineage>
        <taxon>Bacteria</taxon>
        <taxon>Pseudomonadati</taxon>
        <taxon>Pseudomonadota</taxon>
        <taxon>Alphaproteobacteria</taxon>
        <taxon>Hyphomicrobiales</taxon>
        <taxon>Rhizobiaceae</taxon>
        <taxon>Rhizobium/Agrobacterium group</taxon>
        <taxon>Rhizobium</taxon>
    </lineage>
</organism>
<evidence type="ECO:0000313" key="2">
    <source>
        <dbReference type="Proteomes" id="UP001174932"/>
    </source>
</evidence>
<reference evidence="1" key="1">
    <citation type="journal article" date="2015" name="Int. J. Syst. Evol. Microbiol.">
        <title>Rhizobium alvei sp. nov., isolated from a freshwater river.</title>
        <authorList>
            <person name="Sheu S.Y."/>
            <person name="Huang H.W."/>
            <person name="Young C.C."/>
            <person name="Chen W.M."/>
        </authorList>
    </citation>
    <scope>NUCLEOTIDE SEQUENCE</scope>
    <source>
        <strain evidence="1">TNR-22</strain>
    </source>
</reference>
<evidence type="ECO:0000313" key="1">
    <source>
        <dbReference type="EMBL" id="MDO6967016.1"/>
    </source>
</evidence>
<dbReference type="EMBL" id="JAUOZU010000025">
    <property type="protein sequence ID" value="MDO6967016.1"/>
    <property type="molecule type" value="Genomic_DNA"/>
</dbReference>
<proteinExistence type="predicted"/>
<keyword evidence="2" id="KW-1185">Reference proteome</keyword>
<comment type="caution">
    <text evidence="1">The sequence shown here is derived from an EMBL/GenBank/DDBJ whole genome shotgun (WGS) entry which is preliminary data.</text>
</comment>
<dbReference type="RefSeq" id="WP_304378977.1">
    <property type="nucleotide sequence ID" value="NZ_JAUOZU010000025.1"/>
</dbReference>
<reference evidence="1" key="2">
    <citation type="submission" date="2023-07" db="EMBL/GenBank/DDBJ databases">
        <authorList>
            <person name="Shen H."/>
        </authorList>
    </citation>
    <scope>NUCLEOTIDE SEQUENCE</scope>
    <source>
        <strain evidence="1">TNR-22</strain>
    </source>
</reference>